<dbReference type="Proteomes" id="UP000318521">
    <property type="component" value="Unassembled WGS sequence"/>
</dbReference>
<accession>A0A553ZTL0</accession>
<dbReference type="EMBL" id="VLXZ01000020">
    <property type="protein sequence ID" value="TSB44743.1"/>
    <property type="molecule type" value="Genomic_DNA"/>
</dbReference>
<name>A0A553ZTL0_9BACI</name>
<feature type="domain" description="NERD" evidence="1">
    <location>
        <begin position="39"/>
        <end position="156"/>
    </location>
</feature>
<dbReference type="Pfam" id="PF08378">
    <property type="entry name" value="NERD"/>
    <property type="match status" value="1"/>
</dbReference>
<dbReference type="OrthoDB" id="569879at2"/>
<dbReference type="AlphaFoldDB" id="A0A553ZTL0"/>
<evidence type="ECO:0000259" key="1">
    <source>
        <dbReference type="PROSITE" id="PS50965"/>
    </source>
</evidence>
<organism evidence="2 3">
    <name type="scientific">Alkalicoccobacillus porphyridii</name>
    <dbReference type="NCBI Taxonomy" id="2597270"/>
    <lineage>
        <taxon>Bacteria</taxon>
        <taxon>Bacillati</taxon>
        <taxon>Bacillota</taxon>
        <taxon>Bacilli</taxon>
        <taxon>Bacillales</taxon>
        <taxon>Bacillaceae</taxon>
        <taxon>Alkalicoccobacillus</taxon>
    </lineage>
</organism>
<gene>
    <name evidence="2" type="ORF">FN960_19715</name>
</gene>
<sequence length="330" mass="38348">MTIMNRSMPIRLHQLKALKNRLPSGWSSKMKEDLTLYEAGYRGERNLEYHLNFLEDRDFVFVHDLRLRASNGHYFQVDTLVVTSRFFVIVEVKNLVGRIEFHDELKQMVRRSNGEDILMPNPLHQVRRQQAQLSDWLLERDLPLMPCEQLIVFANPSTIIHSTEAGKKSLSKVVYAEGVVPRLEKLKSHFSKGRSYFDKSSLAKLVDTLKANHAPSLFPILSTYQLNYSNLQKGVFCPDCRAPRMNRQGRSGSWHCKSCGCKSKDAHIRALEDYYLLVKPTITNAEVREFLGVESKDVAKRFLSKLDIKSTHKNRYCYYHLTFPLRLKKI</sequence>
<comment type="caution">
    <text evidence="2">The sequence shown here is derived from an EMBL/GenBank/DDBJ whole genome shotgun (WGS) entry which is preliminary data.</text>
</comment>
<proteinExistence type="predicted"/>
<evidence type="ECO:0000313" key="2">
    <source>
        <dbReference type="EMBL" id="TSB44743.1"/>
    </source>
</evidence>
<evidence type="ECO:0000313" key="3">
    <source>
        <dbReference type="Proteomes" id="UP000318521"/>
    </source>
</evidence>
<dbReference type="InterPro" id="IPR011528">
    <property type="entry name" value="NERD"/>
</dbReference>
<dbReference type="PROSITE" id="PS50965">
    <property type="entry name" value="NERD"/>
    <property type="match status" value="1"/>
</dbReference>
<keyword evidence="3" id="KW-1185">Reference proteome</keyword>
<reference evidence="2 3" key="1">
    <citation type="submission" date="2019-07" db="EMBL/GenBank/DDBJ databases">
        <authorList>
            <person name="Park Y.J."/>
            <person name="Jeong S.E."/>
            <person name="Jung H.S."/>
        </authorList>
    </citation>
    <scope>NUCLEOTIDE SEQUENCE [LARGE SCALE GENOMIC DNA]</scope>
    <source>
        <strain evidence="3">P16(2019)</strain>
    </source>
</reference>
<protein>
    <recommendedName>
        <fullName evidence="1">NERD domain-containing protein</fullName>
    </recommendedName>
</protein>